<evidence type="ECO:0000259" key="5">
    <source>
        <dbReference type="Pfam" id="PF00171"/>
    </source>
</evidence>
<dbReference type="InterPro" id="IPR016163">
    <property type="entry name" value="Ald_DH_C"/>
</dbReference>
<dbReference type="FunFam" id="3.40.605.10:FF:000007">
    <property type="entry name" value="NAD/NADP-dependent betaine aldehyde dehydrogenase"/>
    <property type="match status" value="1"/>
</dbReference>
<dbReference type="PANTHER" id="PTHR11699">
    <property type="entry name" value="ALDEHYDE DEHYDROGENASE-RELATED"/>
    <property type="match status" value="1"/>
</dbReference>
<keyword evidence="2 4" id="KW-0560">Oxidoreductase</keyword>
<dbReference type="Gene3D" id="3.40.605.10">
    <property type="entry name" value="Aldehyde Dehydrogenase, Chain A, domain 1"/>
    <property type="match status" value="1"/>
</dbReference>
<dbReference type="RefSeq" id="WP_089947629.1">
    <property type="nucleotide sequence ID" value="NZ_FNOI01000005.1"/>
</dbReference>
<comment type="similarity">
    <text evidence="1 4">Belongs to the aldehyde dehydrogenase family.</text>
</comment>
<dbReference type="Proteomes" id="UP000199441">
    <property type="component" value="Unassembled WGS sequence"/>
</dbReference>
<evidence type="ECO:0000313" key="7">
    <source>
        <dbReference type="Proteomes" id="UP000199441"/>
    </source>
</evidence>
<dbReference type="AlphaFoldDB" id="A0A1H3AIN6"/>
<dbReference type="EMBL" id="FNOI01000005">
    <property type="protein sequence ID" value="SDX29301.1"/>
    <property type="molecule type" value="Genomic_DNA"/>
</dbReference>
<protein>
    <submittedName>
        <fullName evidence="6">Aldehyde dehydrogenase (NAD+)</fullName>
    </submittedName>
</protein>
<dbReference type="PROSITE" id="PS00687">
    <property type="entry name" value="ALDEHYDE_DEHYDR_GLU"/>
    <property type="match status" value="1"/>
</dbReference>
<dbReference type="InterPro" id="IPR015590">
    <property type="entry name" value="Aldehyde_DH_dom"/>
</dbReference>
<dbReference type="SUPFAM" id="SSF53720">
    <property type="entry name" value="ALDH-like"/>
    <property type="match status" value="1"/>
</dbReference>
<evidence type="ECO:0000313" key="6">
    <source>
        <dbReference type="EMBL" id="SDX29301.1"/>
    </source>
</evidence>
<dbReference type="InterPro" id="IPR016160">
    <property type="entry name" value="Ald_DH_CS_CYS"/>
</dbReference>
<sequence>MSTEDIWFDPSLCFIGGAWVDPVAGQTLDLGNPSDGTVICQIARGGQEDVDHAVAAAEEALHGPWARMTAPERGRILAKIGQLVLDNADTLARLEAMDVGKPLKQAKADALALARYMEFYGGAADKLHGHTIPYLDGYTVYTLREPHGVTGHIIPWNYPMQIIGRSVGAALAMGNAAVLKPAEEACLTALAFADLARQAGLPEGVLNVVPGLGAEAGAALSAHAGVNHVSFTGSVGVGKLIQRQASENIVPVTLELGGKSPQLVFDDADIDAALPFLVNAGVQNAGQTCSASSRILVQRGVFDEVLDRMAARYGDLQVGPAMADLDVGPLISARQKDIVEGFIAQGASLEKAAQGQVVTDAPDGGHYVAPTLFAGVSPGHVLAQEEIFGPVQVVIPFDDEAEALSIANGTQFGLVASVWSREGARQMRLAKALRAGQVFLNNYGAGGGVELPFGGTGLSGHGREKGFEALYGFSTLKTVAALHG</sequence>
<dbReference type="InterPro" id="IPR029510">
    <property type="entry name" value="Ald_DH_CS_GLU"/>
</dbReference>
<dbReference type="OrthoDB" id="7827050at2"/>
<dbReference type="InterPro" id="IPR016161">
    <property type="entry name" value="Ald_DH/histidinol_DH"/>
</dbReference>
<feature type="active site" evidence="3">
    <location>
        <position position="255"/>
    </location>
</feature>
<dbReference type="CDD" id="cd07109">
    <property type="entry name" value="ALDH_AAS00426"/>
    <property type="match status" value="1"/>
</dbReference>
<feature type="domain" description="Aldehyde dehydrogenase" evidence="5">
    <location>
        <begin position="19"/>
        <end position="479"/>
    </location>
</feature>
<dbReference type="PROSITE" id="PS00070">
    <property type="entry name" value="ALDEHYDE_DEHYDR_CYS"/>
    <property type="match status" value="1"/>
</dbReference>
<dbReference type="Pfam" id="PF00171">
    <property type="entry name" value="Aldedh"/>
    <property type="match status" value="1"/>
</dbReference>
<keyword evidence="7" id="KW-1185">Reference proteome</keyword>
<organism evidence="6 7">
    <name type="scientific">Litoreibacter albidus</name>
    <dbReference type="NCBI Taxonomy" id="670155"/>
    <lineage>
        <taxon>Bacteria</taxon>
        <taxon>Pseudomonadati</taxon>
        <taxon>Pseudomonadota</taxon>
        <taxon>Alphaproteobacteria</taxon>
        <taxon>Rhodobacterales</taxon>
        <taxon>Roseobacteraceae</taxon>
        <taxon>Litoreibacter</taxon>
    </lineage>
</organism>
<name>A0A1H3AIN6_9RHOB</name>
<reference evidence="7" key="1">
    <citation type="submission" date="2016-10" db="EMBL/GenBank/DDBJ databases">
        <authorList>
            <person name="Varghese N."/>
            <person name="Submissions S."/>
        </authorList>
    </citation>
    <scope>NUCLEOTIDE SEQUENCE [LARGE SCALE GENOMIC DNA]</scope>
    <source>
        <strain evidence="7">DSM 26922</strain>
    </source>
</reference>
<dbReference type="InterPro" id="IPR016162">
    <property type="entry name" value="Ald_DH_N"/>
</dbReference>
<dbReference type="GO" id="GO:0016620">
    <property type="term" value="F:oxidoreductase activity, acting on the aldehyde or oxo group of donors, NAD or NADP as acceptor"/>
    <property type="evidence" value="ECO:0007669"/>
    <property type="project" value="InterPro"/>
</dbReference>
<evidence type="ECO:0000256" key="3">
    <source>
        <dbReference type="PROSITE-ProRule" id="PRU10007"/>
    </source>
</evidence>
<gene>
    <name evidence="6" type="ORF">SAMN04488001_2884</name>
</gene>
<evidence type="ECO:0000256" key="2">
    <source>
        <dbReference type="ARBA" id="ARBA00023002"/>
    </source>
</evidence>
<dbReference type="STRING" id="670155.SAMN04488001_2884"/>
<dbReference type="Gene3D" id="3.40.309.10">
    <property type="entry name" value="Aldehyde Dehydrogenase, Chain A, domain 2"/>
    <property type="match status" value="1"/>
</dbReference>
<evidence type="ECO:0000256" key="1">
    <source>
        <dbReference type="ARBA" id="ARBA00009986"/>
    </source>
</evidence>
<accession>A0A1H3AIN6</accession>
<proteinExistence type="inferred from homology"/>
<evidence type="ECO:0000256" key="4">
    <source>
        <dbReference type="RuleBase" id="RU003345"/>
    </source>
</evidence>